<reference evidence="1 2" key="1">
    <citation type="journal article" date="2021" name="J. Hered.">
        <title>A chromosome-level genome assembly of the parasitoid wasp, Cotesia glomerata (Hymenoptera: Braconidae).</title>
        <authorList>
            <person name="Pinto B.J."/>
            <person name="Weis J.J."/>
            <person name="Gamble T."/>
            <person name="Ode P.J."/>
            <person name="Paul R."/>
            <person name="Zaspel J.M."/>
        </authorList>
    </citation>
    <scope>NUCLEOTIDE SEQUENCE [LARGE SCALE GENOMIC DNA]</scope>
    <source>
        <strain evidence="1">CgM1</strain>
    </source>
</reference>
<comment type="caution">
    <text evidence="1">The sequence shown here is derived from an EMBL/GenBank/DDBJ whole genome shotgun (WGS) entry which is preliminary data.</text>
</comment>
<dbReference type="AlphaFoldDB" id="A0AAV7IV17"/>
<keyword evidence="2" id="KW-1185">Reference proteome</keyword>
<sequence>MGHKKFTAKKIKERERKNEWKQTENSTVVTWVKLRRVRTFDLWINRGDSVLRGGQKRIGEHEAALTVSQRIRDRSDSRTSRSDYKVISDGDRVYTRDYLSDYDFQSRSQGEMVKKASDCDCDHDQYCQMLVYCANASKYVTSLQTVSITVITRATTGEEGERGGYRVSANMFVLWIEPRQPGFIDQS</sequence>
<evidence type="ECO:0000313" key="1">
    <source>
        <dbReference type="EMBL" id="KAH0560131.1"/>
    </source>
</evidence>
<proteinExistence type="predicted"/>
<name>A0AAV7IV17_COTGL</name>
<accession>A0AAV7IV17</accession>
<dbReference type="Proteomes" id="UP000826195">
    <property type="component" value="Unassembled WGS sequence"/>
</dbReference>
<evidence type="ECO:0000313" key="2">
    <source>
        <dbReference type="Proteomes" id="UP000826195"/>
    </source>
</evidence>
<gene>
    <name evidence="1" type="ORF">KQX54_001722</name>
</gene>
<organism evidence="1 2">
    <name type="scientific">Cotesia glomerata</name>
    <name type="common">Lepidopteran parasitic wasp</name>
    <name type="synonym">Apanteles glomeratus</name>
    <dbReference type="NCBI Taxonomy" id="32391"/>
    <lineage>
        <taxon>Eukaryota</taxon>
        <taxon>Metazoa</taxon>
        <taxon>Ecdysozoa</taxon>
        <taxon>Arthropoda</taxon>
        <taxon>Hexapoda</taxon>
        <taxon>Insecta</taxon>
        <taxon>Pterygota</taxon>
        <taxon>Neoptera</taxon>
        <taxon>Endopterygota</taxon>
        <taxon>Hymenoptera</taxon>
        <taxon>Apocrita</taxon>
        <taxon>Ichneumonoidea</taxon>
        <taxon>Braconidae</taxon>
        <taxon>Microgastrinae</taxon>
        <taxon>Cotesia</taxon>
    </lineage>
</organism>
<dbReference type="EMBL" id="JAHXZJ010000374">
    <property type="protein sequence ID" value="KAH0560131.1"/>
    <property type="molecule type" value="Genomic_DNA"/>
</dbReference>
<protein>
    <submittedName>
        <fullName evidence="1">Uncharacterized protein</fullName>
    </submittedName>
</protein>